<reference evidence="2 3" key="1">
    <citation type="submission" date="2022-06" db="EMBL/GenBank/DDBJ databases">
        <title>Halomicroarcula sp. a new haloarchaeum isolate from saline soil.</title>
        <authorList>
            <person name="Strakova D."/>
            <person name="Galisteo C."/>
            <person name="Sanchez-Porro C."/>
            <person name="Ventosa A."/>
        </authorList>
    </citation>
    <scope>NUCLEOTIDE SEQUENCE [LARGE SCALE GENOMIC DNA]</scope>
    <source>
        <strain evidence="2 3">S3CR25-11</strain>
    </source>
</reference>
<dbReference type="RefSeq" id="WP_310901243.1">
    <property type="nucleotide sequence ID" value="NZ_JAMQOS010000005.1"/>
</dbReference>
<sequence>MYGRWVRASAAAVAAWWLVVSAGIASAHGAVGGGFEAPIPLWLLYVGAGGTVAVTAGWLAVGGADRTDRHGARTVTVPFWAGQALRNVGRVLGLFALVAVLATGLAGPQVAAENVATVLFWPVWLKGLGLLAVLVGSPWGVLSPWGTLYAAVSRLEGTPPRLLGAYPDRLGEWPAVVGFALLVGLVENLTTLPRSPRLTAVVVAGYALAMLLGALAYGPAWLRHADVFAVLYRQLGRVAPLSVTAADGGYRLALRTPWVACTRPVTGASTVAFVVLALYTVSFDGLTETAPFQSAVVAVPTGPTAAAVGLYLGGFGLFLMSYRAAVAVVGRVGGGRRPAAAFAASLLPIAAAYEVAHVYPFVLRNLGTLGVLLTAEAVTVAPVAGLSTGVFWASQVALVVGGHLVAVAAAHLVAVDRYGPAEARRAHLPLVAVMVGYTVCSLWIISQPVVN</sequence>
<feature type="transmembrane region" description="Helical" evidence="1">
    <location>
        <begin position="39"/>
        <end position="61"/>
    </location>
</feature>
<protein>
    <recommendedName>
        <fullName evidence="4">Fenitrothion hydrolase</fullName>
    </recommendedName>
</protein>
<feature type="transmembrane region" description="Helical" evidence="1">
    <location>
        <begin position="392"/>
        <end position="414"/>
    </location>
</feature>
<evidence type="ECO:0000313" key="2">
    <source>
        <dbReference type="EMBL" id="MDS0283411.1"/>
    </source>
</evidence>
<keyword evidence="1" id="KW-1133">Transmembrane helix</keyword>
<feature type="transmembrane region" description="Helical" evidence="1">
    <location>
        <begin position="265"/>
        <end position="283"/>
    </location>
</feature>
<gene>
    <name evidence="2" type="ORF">NDI86_14875</name>
</gene>
<comment type="caution">
    <text evidence="2">The sequence shown here is derived from an EMBL/GenBank/DDBJ whole genome shotgun (WGS) entry which is preliminary data.</text>
</comment>
<evidence type="ECO:0008006" key="4">
    <source>
        <dbReference type="Google" id="ProtNLM"/>
    </source>
</evidence>
<keyword evidence="1" id="KW-0472">Membrane</keyword>
<proteinExistence type="predicted"/>
<keyword evidence="1" id="KW-0812">Transmembrane</keyword>
<keyword evidence="3" id="KW-1185">Reference proteome</keyword>
<accession>A0ABU2FRL2</accession>
<evidence type="ECO:0000256" key="1">
    <source>
        <dbReference type="SAM" id="Phobius"/>
    </source>
</evidence>
<organism evidence="2 3">
    <name type="scientific">Haloarcula onubensis</name>
    <dbReference type="NCBI Taxonomy" id="2950539"/>
    <lineage>
        <taxon>Archaea</taxon>
        <taxon>Methanobacteriati</taxon>
        <taxon>Methanobacteriota</taxon>
        <taxon>Stenosarchaea group</taxon>
        <taxon>Halobacteria</taxon>
        <taxon>Halobacteriales</taxon>
        <taxon>Haloarculaceae</taxon>
        <taxon>Haloarcula</taxon>
    </lineage>
</organism>
<feature type="transmembrane region" description="Helical" evidence="1">
    <location>
        <begin position="340"/>
        <end position="362"/>
    </location>
</feature>
<name>A0ABU2FRL2_9EURY</name>
<feature type="transmembrane region" description="Helical" evidence="1">
    <location>
        <begin position="198"/>
        <end position="217"/>
    </location>
</feature>
<dbReference type="Proteomes" id="UP001268864">
    <property type="component" value="Unassembled WGS sequence"/>
</dbReference>
<feature type="transmembrane region" description="Helical" evidence="1">
    <location>
        <begin position="173"/>
        <end position="192"/>
    </location>
</feature>
<dbReference type="EMBL" id="JAMQOS010000005">
    <property type="protein sequence ID" value="MDS0283411.1"/>
    <property type="molecule type" value="Genomic_DNA"/>
</dbReference>
<feature type="transmembrane region" description="Helical" evidence="1">
    <location>
        <begin position="426"/>
        <end position="445"/>
    </location>
</feature>
<feature type="transmembrane region" description="Helical" evidence="1">
    <location>
        <begin position="91"/>
        <end position="110"/>
    </location>
</feature>
<feature type="transmembrane region" description="Helical" evidence="1">
    <location>
        <begin position="130"/>
        <end position="152"/>
    </location>
</feature>
<feature type="transmembrane region" description="Helical" evidence="1">
    <location>
        <begin position="295"/>
        <end position="319"/>
    </location>
</feature>
<evidence type="ECO:0000313" key="3">
    <source>
        <dbReference type="Proteomes" id="UP001268864"/>
    </source>
</evidence>